<dbReference type="GO" id="GO:0016874">
    <property type="term" value="F:ligase activity"/>
    <property type="evidence" value="ECO:0007669"/>
    <property type="project" value="UniProtKB-KW"/>
</dbReference>
<dbReference type="KEGG" id="psab:PSAB_06085"/>
<dbReference type="EMBL" id="CP004078">
    <property type="protein sequence ID" value="AHV96153.1"/>
    <property type="molecule type" value="Genomic_DNA"/>
</dbReference>
<dbReference type="PATRIC" id="fig|1268072.3.peg.1262"/>
<reference evidence="1 2" key="1">
    <citation type="journal article" date="2014" name="PLoS Genet.">
        <title>Comparative Genomic Analysis of N2-Fixing and Non-N2-Fixing Paenibacillus spp.: Organization, Evolution and Expression of the Nitrogen Fixation Genes.</title>
        <authorList>
            <person name="Xie J.B."/>
            <person name="Du Z."/>
            <person name="Bai L."/>
            <person name="Tian C."/>
            <person name="Zhang Y."/>
            <person name="Xie J.Y."/>
            <person name="Wang T."/>
            <person name="Liu X."/>
            <person name="Chen X."/>
            <person name="Cheng Q."/>
            <person name="Chen S."/>
            <person name="Li J."/>
        </authorList>
    </citation>
    <scope>NUCLEOTIDE SEQUENCE [LARGE SCALE GENOMIC DNA]</scope>
    <source>
        <strain evidence="1 2">T27</strain>
    </source>
</reference>
<dbReference type="AlphaFoldDB" id="X4ZV13"/>
<evidence type="ECO:0000313" key="2">
    <source>
        <dbReference type="Proteomes" id="UP000019772"/>
    </source>
</evidence>
<organism evidence="1 2">
    <name type="scientific">Paenibacillus sabinae T27</name>
    <dbReference type="NCBI Taxonomy" id="1268072"/>
    <lineage>
        <taxon>Bacteria</taxon>
        <taxon>Bacillati</taxon>
        <taxon>Bacillota</taxon>
        <taxon>Bacilli</taxon>
        <taxon>Bacillales</taxon>
        <taxon>Paenibacillaceae</taxon>
        <taxon>Paenibacillus</taxon>
    </lineage>
</organism>
<accession>X4ZV13</accession>
<dbReference type="STRING" id="1268072.PSAB_06085"/>
<keyword evidence="1" id="KW-0436">Ligase</keyword>
<protein>
    <submittedName>
        <fullName evidence="1">2,3-dihydroxybenzoate-AMP ligase</fullName>
    </submittedName>
</protein>
<dbReference type="Proteomes" id="UP000019772">
    <property type="component" value="Chromosome"/>
</dbReference>
<name>X4ZV13_9BACL</name>
<evidence type="ECO:0000313" key="1">
    <source>
        <dbReference type="EMBL" id="AHV96153.1"/>
    </source>
</evidence>
<dbReference type="RefSeq" id="WP_025333716.1">
    <property type="nucleotide sequence ID" value="NZ_CP004078.1"/>
</dbReference>
<keyword evidence="2" id="KW-1185">Reference proteome</keyword>
<dbReference type="OrthoDB" id="2628676at2"/>
<dbReference type="HOGENOM" id="CLU_142082_0_0_9"/>
<gene>
    <name evidence="1" type="ORF">PSAB_06085</name>
</gene>
<sequence length="136" mass="16131">MNRHYFEGYQRVFTNDINDIEKQLQEYDPDLYVMWRPSDNTWLIMDGLLEIAIMKIPQVGFSTLDARVYRRIREIHVHGFSAQQVIKEAEEKHQREQDRLMEDLAYDFAKESKEAFINAYDYGRTSGITKYVNGGV</sequence>
<proteinExistence type="predicted"/>